<evidence type="ECO:0000313" key="7">
    <source>
        <dbReference type="Proteomes" id="UP001449225"/>
    </source>
</evidence>
<keyword evidence="3" id="KW-0238">DNA-binding</keyword>
<keyword evidence="2" id="KW-0805">Transcription regulation</keyword>
<dbReference type="SUPFAM" id="SSF53850">
    <property type="entry name" value="Periplasmic binding protein-like II"/>
    <property type="match status" value="1"/>
</dbReference>
<dbReference type="InterPro" id="IPR058163">
    <property type="entry name" value="LysR-type_TF_proteobact-type"/>
</dbReference>
<organism evidence="6 7">
    <name type="scientific">Neptuniibacter pectenicola</name>
    <dbReference type="NCBI Taxonomy" id="1806669"/>
    <lineage>
        <taxon>Bacteria</taxon>
        <taxon>Pseudomonadati</taxon>
        <taxon>Pseudomonadota</taxon>
        <taxon>Gammaproteobacteria</taxon>
        <taxon>Oceanospirillales</taxon>
        <taxon>Oceanospirillaceae</taxon>
        <taxon>Neptuniibacter</taxon>
    </lineage>
</organism>
<reference evidence="6 7" key="1">
    <citation type="submission" date="2024-03" db="EMBL/GenBank/DDBJ databases">
        <title>Community enrichment and isolation of bacterial strains for fucoidan degradation.</title>
        <authorList>
            <person name="Sichert A."/>
        </authorList>
    </citation>
    <scope>NUCLEOTIDE SEQUENCE [LARGE SCALE GENOMIC DNA]</scope>
    <source>
        <strain evidence="6 7">AS76</strain>
    </source>
</reference>
<protein>
    <submittedName>
        <fullName evidence="6">Transcriptional regulator GcvA</fullName>
    </submittedName>
</protein>
<keyword evidence="4" id="KW-0804">Transcription</keyword>
<evidence type="ECO:0000256" key="1">
    <source>
        <dbReference type="ARBA" id="ARBA00009437"/>
    </source>
</evidence>
<evidence type="ECO:0000256" key="3">
    <source>
        <dbReference type="ARBA" id="ARBA00023125"/>
    </source>
</evidence>
<evidence type="ECO:0000256" key="4">
    <source>
        <dbReference type="ARBA" id="ARBA00023163"/>
    </source>
</evidence>
<dbReference type="EMBL" id="JBBMRA010000001">
    <property type="protein sequence ID" value="MEM5535195.1"/>
    <property type="molecule type" value="Genomic_DNA"/>
</dbReference>
<dbReference type="InterPro" id="IPR005119">
    <property type="entry name" value="LysR_subst-bd"/>
</dbReference>
<dbReference type="RefSeq" id="WP_331709166.1">
    <property type="nucleotide sequence ID" value="NZ_CAXBCE010000006.1"/>
</dbReference>
<dbReference type="Pfam" id="PF00126">
    <property type="entry name" value="HTH_1"/>
    <property type="match status" value="1"/>
</dbReference>
<dbReference type="CDD" id="cd08432">
    <property type="entry name" value="PBP2_GcdR_TrpI_HvrB_AmpR_like"/>
    <property type="match status" value="1"/>
</dbReference>
<dbReference type="PANTHER" id="PTHR30537">
    <property type="entry name" value="HTH-TYPE TRANSCRIPTIONAL REGULATOR"/>
    <property type="match status" value="1"/>
</dbReference>
<dbReference type="Gene3D" id="3.40.190.10">
    <property type="entry name" value="Periplasmic binding protein-like II"/>
    <property type="match status" value="2"/>
</dbReference>
<dbReference type="SUPFAM" id="SSF46785">
    <property type="entry name" value="Winged helix' DNA-binding domain"/>
    <property type="match status" value="1"/>
</dbReference>
<accession>A0ABU9TNA7</accession>
<dbReference type="PRINTS" id="PR00039">
    <property type="entry name" value="HTHLYSR"/>
</dbReference>
<gene>
    <name evidence="6" type="primary">gcvA</name>
    <name evidence="6" type="ORF">WNY58_02205</name>
</gene>
<name>A0ABU9TNA7_9GAMM</name>
<dbReference type="Proteomes" id="UP001449225">
    <property type="component" value="Unassembled WGS sequence"/>
</dbReference>
<proteinExistence type="inferred from homology"/>
<dbReference type="NCBIfam" id="NF008352">
    <property type="entry name" value="PRK11139.1"/>
    <property type="match status" value="1"/>
</dbReference>
<dbReference type="InterPro" id="IPR036390">
    <property type="entry name" value="WH_DNA-bd_sf"/>
</dbReference>
<dbReference type="InterPro" id="IPR000847">
    <property type="entry name" value="LysR_HTH_N"/>
</dbReference>
<dbReference type="PROSITE" id="PS50931">
    <property type="entry name" value="HTH_LYSR"/>
    <property type="match status" value="1"/>
</dbReference>
<dbReference type="Pfam" id="PF03466">
    <property type="entry name" value="LysR_substrate"/>
    <property type="match status" value="1"/>
</dbReference>
<comment type="caution">
    <text evidence="6">The sequence shown here is derived from an EMBL/GenBank/DDBJ whole genome shotgun (WGS) entry which is preliminary data.</text>
</comment>
<keyword evidence="7" id="KW-1185">Reference proteome</keyword>
<dbReference type="PANTHER" id="PTHR30537:SF26">
    <property type="entry name" value="GLYCINE CLEAVAGE SYSTEM TRANSCRIPTIONAL ACTIVATOR"/>
    <property type="match status" value="1"/>
</dbReference>
<comment type="similarity">
    <text evidence="1">Belongs to the LysR transcriptional regulatory family.</text>
</comment>
<dbReference type="Gene3D" id="1.10.10.10">
    <property type="entry name" value="Winged helix-like DNA-binding domain superfamily/Winged helix DNA-binding domain"/>
    <property type="match status" value="1"/>
</dbReference>
<evidence type="ECO:0000256" key="2">
    <source>
        <dbReference type="ARBA" id="ARBA00023015"/>
    </source>
</evidence>
<sequence length="306" mass="34624">MTIRRLPPLNALRSFEAAARTGSFNKAAEELFVTPSAVSHQIKSLEAFLGVQLFERIKRQVKLTPPGERYLLAIQSALDEIDDATKKMMTVPNSNIVNLSVAPAFLTRWLVPRINHFQSLSPDVELRLTASMSQIDFRYSDMDMAVFYGDGNWPDLHYHLLRNVHLVPVCSPKLLQGKASIESTEDLLQHTLIHISKRDTEWQSLLEQNGVNKIEKARSMTFSSTSLALGAAMEGLGITLADRGLAERELEYGQLICPLDISLDTQKSFYLVYQKGRPLTESMQAFRDWILEEMQTEQRALQQSDI</sequence>
<evidence type="ECO:0000313" key="6">
    <source>
        <dbReference type="EMBL" id="MEM5535195.1"/>
    </source>
</evidence>
<feature type="domain" description="HTH lysR-type" evidence="5">
    <location>
        <begin position="7"/>
        <end position="64"/>
    </location>
</feature>
<dbReference type="InterPro" id="IPR036388">
    <property type="entry name" value="WH-like_DNA-bd_sf"/>
</dbReference>
<evidence type="ECO:0000259" key="5">
    <source>
        <dbReference type="PROSITE" id="PS50931"/>
    </source>
</evidence>